<dbReference type="GO" id="GO:0009086">
    <property type="term" value="P:methionine biosynthetic process"/>
    <property type="evidence" value="ECO:0007669"/>
    <property type="project" value="InterPro"/>
</dbReference>
<dbReference type="Pfam" id="PF01717">
    <property type="entry name" value="Meth_synt_2"/>
    <property type="match status" value="1"/>
</dbReference>
<evidence type="ECO:0000259" key="1">
    <source>
        <dbReference type="Pfam" id="PF01717"/>
    </source>
</evidence>
<sequence length="327" mass="34210">MPTVASGIGSWPGTSPREAVRVVRDMLADGHLPFLPELPGRGPGADLIGRTAALLPGLAVDLQPSGWRLTDAPGRDARRATAYLREDLDEVAEAYDGWSGRFKVQLTGPWTLAATLALPRGERMLSDHGATRDLTQSLAEAARDQLARVRALVPGIEPVLQLDESGLPGVLAGSIPTASGYGRLRAADPGVVRDGLRAIVDAVGAPVVVHSCAPDVPVRLLTEAGADVSLDTALAGDRQWDEIAGLLESGRTLYAGLLPTDRLDARPDAITEPLLGRFDRLGLEPDRFAQVVVTPACGLAGATEQAARTALRTAGEAAGILAERATD</sequence>
<dbReference type="AlphaFoldDB" id="A0A967B4X9"/>
<comment type="caution">
    <text evidence="2">The sequence shown here is derived from an EMBL/GenBank/DDBJ whole genome shotgun (WGS) entry which is preliminary data.</text>
</comment>
<name>A0A967B4X9_9MICO</name>
<reference evidence="2" key="1">
    <citation type="submission" date="2020-03" db="EMBL/GenBank/DDBJ databases">
        <title>Draft sequencing of Calidifontibacter sp. DB0510.</title>
        <authorList>
            <person name="Kim D.-U."/>
        </authorList>
    </citation>
    <scope>NUCLEOTIDE SEQUENCE</scope>
    <source>
        <strain evidence="2">DB0510</strain>
    </source>
</reference>
<dbReference type="SUPFAM" id="SSF51726">
    <property type="entry name" value="UROD/MetE-like"/>
    <property type="match status" value="1"/>
</dbReference>
<accession>A0A967B4X9</accession>
<gene>
    <name evidence="2" type="ORF">G9U51_07950</name>
</gene>
<organism evidence="2 3">
    <name type="scientific">Metallococcus carri</name>
    <dbReference type="NCBI Taxonomy" id="1656884"/>
    <lineage>
        <taxon>Bacteria</taxon>
        <taxon>Bacillati</taxon>
        <taxon>Actinomycetota</taxon>
        <taxon>Actinomycetes</taxon>
        <taxon>Micrococcales</taxon>
        <taxon>Dermacoccaceae</taxon>
        <taxon>Metallococcus</taxon>
    </lineage>
</organism>
<proteinExistence type="predicted"/>
<protein>
    <submittedName>
        <fullName evidence="2">Methionine synthase</fullName>
    </submittedName>
</protein>
<evidence type="ECO:0000313" key="3">
    <source>
        <dbReference type="Proteomes" id="UP000744769"/>
    </source>
</evidence>
<dbReference type="RefSeq" id="WP_166195748.1">
    <property type="nucleotide sequence ID" value="NZ_JAAOIV010000005.1"/>
</dbReference>
<evidence type="ECO:0000313" key="2">
    <source>
        <dbReference type="EMBL" id="NHN55707.1"/>
    </source>
</evidence>
<dbReference type="InterPro" id="IPR038071">
    <property type="entry name" value="UROD/MetE-like_sf"/>
</dbReference>
<dbReference type="EMBL" id="JAAOIV010000005">
    <property type="protein sequence ID" value="NHN55707.1"/>
    <property type="molecule type" value="Genomic_DNA"/>
</dbReference>
<dbReference type="InterPro" id="IPR002629">
    <property type="entry name" value="Met_Synth_C/arc"/>
</dbReference>
<dbReference type="GO" id="GO:0003871">
    <property type="term" value="F:5-methyltetrahydropteroyltriglutamate-homocysteine S-methyltransferase activity"/>
    <property type="evidence" value="ECO:0007669"/>
    <property type="project" value="InterPro"/>
</dbReference>
<dbReference type="Gene3D" id="3.20.20.210">
    <property type="match status" value="1"/>
</dbReference>
<dbReference type="GO" id="GO:0008270">
    <property type="term" value="F:zinc ion binding"/>
    <property type="evidence" value="ECO:0007669"/>
    <property type="project" value="InterPro"/>
</dbReference>
<feature type="domain" description="Cobalamin-independent methionine synthase MetE C-terminal/archaeal" evidence="1">
    <location>
        <begin position="106"/>
        <end position="319"/>
    </location>
</feature>
<keyword evidence="3" id="KW-1185">Reference proteome</keyword>
<dbReference type="Proteomes" id="UP000744769">
    <property type="component" value="Unassembled WGS sequence"/>
</dbReference>